<name>A0A7I7WTT8_MYCGU</name>
<gene>
    <name evidence="3" type="ORF">MGAD_45100</name>
</gene>
<feature type="domain" description="DUF305" evidence="2">
    <location>
        <begin position="52"/>
        <end position="199"/>
    </location>
</feature>
<dbReference type="PROSITE" id="PS51257">
    <property type="entry name" value="PROKAR_LIPOPROTEIN"/>
    <property type="match status" value="1"/>
</dbReference>
<dbReference type="InterPro" id="IPR012347">
    <property type="entry name" value="Ferritin-like"/>
</dbReference>
<accession>A0A7I7WTT8</accession>
<keyword evidence="1" id="KW-0732">Signal</keyword>
<feature type="signal peptide" evidence="1">
    <location>
        <begin position="1"/>
        <end position="25"/>
    </location>
</feature>
<dbReference type="Proteomes" id="UP000466187">
    <property type="component" value="Chromosome"/>
</dbReference>
<dbReference type="PANTHER" id="PTHR36933:SF1">
    <property type="entry name" value="SLL0788 PROTEIN"/>
    <property type="match status" value="1"/>
</dbReference>
<dbReference type="EMBL" id="AP022608">
    <property type="protein sequence ID" value="BBZ20175.1"/>
    <property type="molecule type" value="Genomic_DNA"/>
</dbReference>
<evidence type="ECO:0000259" key="2">
    <source>
        <dbReference type="Pfam" id="PF03713"/>
    </source>
</evidence>
<reference evidence="3 4" key="1">
    <citation type="journal article" date="2019" name="Emerg. Microbes Infect.">
        <title>Comprehensive subspecies identification of 175 nontuberculous mycobacteria species based on 7547 genomic profiles.</title>
        <authorList>
            <person name="Matsumoto Y."/>
            <person name="Kinjo T."/>
            <person name="Motooka D."/>
            <person name="Nabeya D."/>
            <person name="Jung N."/>
            <person name="Uechi K."/>
            <person name="Horii T."/>
            <person name="Iida T."/>
            <person name="Fujita J."/>
            <person name="Nakamura S."/>
        </authorList>
    </citation>
    <scope>NUCLEOTIDE SEQUENCE [LARGE SCALE GENOMIC DNA]</scope>
    <source>
        <strain evidence="3 4">JCM 12688</strain>
    </source>
</reference>
<dbReference type="AlphaFoldDB" id="A0A7I7WTT8"/>
<dbReference type="InterPro" id="IPR005183">
    <property type="entry name" value="DUF305_CopM-like"/>
</dbReference>
<protein>
    <recommendedName>
        <fullName evidence="2">DUF305 domain-containing protein</fullName>
    </recommendedName>
</protein>
<dbReference type="KEGG" id="mgad:MGAD_45100"/>
<evidence type="ECO:0000313" key="3">
    <source>
        <dbReference type="EMBL" id="BBZ20175.1"/>
    </source>
</evidence>
<sequence>MPPRTTRIATVFVAIFAALLLTSCAGSNDHTETHQADEPVGTAQPAGFNADDHAFATNMIPHHEQAIELAAMVPDRSTNADLIALAAKISAEQEPEIKALRVFLVQWDENPDDDASQGEHGGHGAMAGMVDEATMTKLQSLRGAEFDTLWLQSMISHHQGAIEMAKAEVANGQNEDVKRMAQTMIDTQQAEIGQMNQMLKGGGNG</sequence>
<dbReference type="Gene3D" id="1.20.1260.10">
    <property type="match status" value="1"/>
</dbReference>
<proteinExistence type="predicted"/>
<evidence type="ECO:0000313" key="4">
    <source>
        <dbReference type="Proteomes" id="UP000466187"/>
    </source>
</evidence>
<dbReference type="RefSeq" id="WP_163689022.1">
    <property type="nucleotide sequence ID" value="NZ_AP022608.1"/>
</dbReference>
<feature type="chain" id="PRO_5038992675" description="DUF305 domain-containing protein" evidence="1">
    <location>
        <begin position="26"/>
        <end position="205"/>
    </location>
</feature>
<dbReference type="PANTHER" id="PTHR36933">
    <property type="entry name" value="SLL0788 PROTEIN"/>
    <property type="match status" value="1"/>
</dbReference>
<organism evidence="3 4">
    <name type="scientific">Mycolicibacterium gadium</name>
    <name type="common">Mycobacterium gadium</name>
    <dbReference type="NCBI Taxonomy" id="1794"/>
    <lineage>
        <taxon>Bacteria</taxon>
        <taxon>Bacillati</taxon>
        <taxon>Actinomycetota</taxon>
        <taxon>Actinomycetes</taxon>
        <taxon>Mycobacteriales</taxon>
        <taxon>Mycobacteriaceae</taxon>
        <taxon>Mycolicibacterium</taxon>
    </lineage>
</organism>
<dbReference type="Pfam" id="PF03713">
    <property type="entry name" value="DUF305"/>
    <property type="match status" value="1"/>
</dbReference>
<evidence type="ECO:0000256" key="1">
    <source>
        <dbReference type="SAM" id="SignalP"/>
    </source>
</evidence>